<dbReference type="InterPro" id="IPR044148">
    <property type="entry name" value="ALDH_GabD1-like"/>
</dbReference>
<dbReference type="STRING" id="44575.SAMN05216419_1001174"/>
<dbReference type="SUPFAM" id="SSF53720">
    <property type="entry name" value="ALDH-like"/>
    <property type="match status" value="1"/>
</dbReference>
<dbReference type="Gene3D" id="3.40.605.10">
    <property type="entry name" value="Aldehyde Dehydrogenase, Chain A, domain 1"/>
    <property type="match status" value="1"/>
</dbReference>
<comment type="similarity">
    <text evidence="1">Belongs to the aldehyde dehydrogenase family.</text>
</comment>
<proteinExistence type="inferred from homology"/>
<keyword evidence="2" id="KW-0521">NADP</keyword>
<dbReference type="RefSeq" id="WP_028460577.1">
    <property type="nucleotide sequence ID" value="NZ_FSRO01000001.1"/>
</dbReference>
<evidence type="ECO:0000313" key="6">
    <source>
        <dbReference type="Proteomes" id="UP000185062"/>
    </source>
</evidence>
<dbReference type="Pfam" id="PF00171">
    <property type="entry name" value="Aldedh"/>
    <property type="match status" value="1"/>
</dbReference>
<dbReference type="FunFam" id="3.40.605.10:FF:000012">
    <property type="entry name" value="NAD-dependent succinate-semialdehyde dehydrogenase"/>
    <property type="match status" value="1"/>
</dbReference>
<dbReference type="GO" id="GO:0004777">
    <property type="term" value="F:succinate-semialdehyde dehydrogenase (NAD+) activity"/>
    <property type="evidence" value="ECO:0007669"/>
    <property type="project" value="TreeGrafter"/>
</dbReference>
<dbReference type="FunFam" id="3.40.309.10:FF:000010">
    <property type="entry name" value="Gamma-aminobutyraldehyde dehydrogenase"/>
    <property type="match status" value="1"/>
</dbReference>
<dbReference type="GO" id="GO:0004030">
    <property type="term" value="F:aldehyde dehydrogenase [NAD(P)+] activity"/>
    <property type="evidence" value="ECO:0007669"/>
    <property type="project" value="InterPro"/>
</dbReference>
<protein>
    <submittedName>
        <fullName evidence="5">Succinate-semialdehyde dehydrogenase / glutarate-semialdehyde dehydrogenase</fullName>
    </submittedName>
</protein>
<evidence type="ECO:0000256" key="3">
    <source>
        <dbReference type="ARBA" id="ARBA00023002"/>
    </source>
</evidence>
<dbReference type="InterPro" id="IPR016162">
    <property type="entry name" value="Ald_DH_N"/>
</dbReference>
<dbReference type="InterPro" id="IPR016163">
    <property type="entry name" value="Ald_DH_C"/>
</dbReference>
<dbReference type="PANTHER" id="PTHR43217">
    <property type="entry name" value="SUCCINATE SEMIALDEHYDE DEHYDROGENASE [NAD(P)+] SAD"/>
    <property type="match status" value="1"/>
</dbReference>
<evidence type="ECO:0000259" key="4">
    <source>
        <dbReference type="Pfam" id="PF00171"/>
    </source>
</evidence>
<dbReference type="EMBL" id="FSRO01000001">
    <property type="protein sequence ID" value="SIO32696.1"/>
    <property type="molecule type" value="Genomic_DNA"/>
</dbReference>
<dbReference type="PANTHER" id="PTHR43217:SF1">
    <property type="entry name" value="SUCCINATE SEMIALDEHYDE DEHYDROGENASE [NAD(P)+] SAD"/>
    <property type="match status" value="1"/>
</dbReference>
<organism evidence="5 6">
    <name type="scientific">Nitrosomonas cryotolerans ATCC 49181</name>
    <dbReference type="NCBI Taxonomy" id="1131553"/>
    <lineage>
        <taxon>Bacteria</taxon>
        <taxon>Pseudomonadati</taxon>
        <taxon>Pseudomonadota</taxon>
        <taxon>Betaproteobacteria</taxon>
        <taxon>Nitrosomonadales</taxon>
        <taxon>Nitrosomonadaceae</taxon>
        <taxon>Nitrosomonas</taxon>
    </lineage>
</organism>
<dbReference type="InterPro" id="IPR016161">
    <property type="entry name" value="Ald_DH/histidinol_DH"/>
</dbReference>
<gene>
    <name evidence="5" type="ORF">SAMN02743940_1892</name>
</gene>
<evidence type="ECO:0000313" key="5">
    <source>
        <dbReference type="EMBL" id="SIO32696.1"/>
    </source>
</evidence>
<dbReference type="Gene3D" id="3.40.309.10">
    <property type="entry name" value="Aldehyde Dehydrogenase, Chain A, domain 2"/>
    <property type="match status" value="1"/>
</dbReference>
<dbReference type="AlphaFoldDB" id="A0A1N6IL40"/>
<dbReference type="eggNOG" id="COG1012">
    <property type="taxonomic scope" value="Bacteria"/>
</dbReference>
<name>A0A1N6IL40_9PROT</name>
<keyword evidence="3" id="KW-0560">Oxidoreductase</keyword>
<evidence type="ECO:0000256" key="1">
    <source>
        <dbReference type="ARBA" id="ARBA00009986"/>
    </source>
</evidence>
<dbReference type="PROSITE" id="PS00070">
    <property type="entry name" value="ALDEHYDE_DEHYDR_CYS"/>
    <property type="match status" value="1"/>
</dbReference>
<sequence length="455" mass="49596">MAIIHATNPATGEKIKCYDLFSHDAVEAVLDNSARSRSEWASLSLDGRTVLLRSLANVLRTQKKNLAELITSEMGKLIGEAQSEIDKCAWVCDYYADKGQQFLADTPIESDASYSYIAYQPLGTILAIMPWNFPFWQVFRCAVPALMAGNNILLKHASNVPGCALALEQLFQTAGFPSHIFSSLLISSNQVEAIIADKRIHAVSLTGSEKAGRSVAATAGQYLKKTVLELGGSDAFVALEDADMDETVMAAIQSRFLNSGQSCIAAKRFIVLNSVADEFIERLHMAIEKRQVGDPLNPETTLAPMAREDLRDILHQQVSGSIDQGAVKVTGGKIPCRPGWFYAATLLDHVKPGMPAYDEEVFGPVAVVIRATDEQAALRIANDTRFGLGGSVWTKDAQKGENFARAMDCGCVYVNGMVKSDPRLPFGGIKHSGYGRELSLLGIREFMNAKTIWIK</sequence>
<dbReference type="InterPro" id="IPR016160">
    <property type="entry name" value="Ald_DH_CS_CYS"/>
</dbReference>
<dbReference type="InterPro" id="IPR015590">
    <property type="entry name" value="Aldehyde_DH_dom"/>
</dbReference>
<reference evidence="5 6" key="1">
    <citation type="submission" date="2016-12" db="EMBL/GenBank/DDBJ databases">
        <authorList>
            <person name="Song W.-J."/>
            <person name="Kurnit D.M."/>
        </authorList>
    </citation>
    <scope>NUCLEOTIDE SEQUENCE [LARGE SCALE GENOMIC DNA]</scope>
    <source>
        <strain evidence="5 6">ATCC 49181</strain>
    </source>
</reference>
<feature type="domain" description="Aldehyde dehydrogenase" evidence="4">
    <location>
        <begin position="4"/>
        <end position="452"/>
    </location>
</feature>
<evidence type="ECO:0000256" key="2">
    <source>
        <dbReference type="ARBA" id="ARBA00022857"/>
    </source>
</evidence>
<dbReference type="InterPro" id="IPR047110">
    <property type="entry name" value="GABD/Sad-like"/>
</dbReference>
<dbReference type="CDD" id="cd07100">
    <property type="entry name" value="ALDH_SSADH1_GabD1"/>
    <property type="match status" value="1"/>
</dbReference>
<keyword evidence="6" id="KW-1185">Reference proteome</keyword>
<accession>A0A1N6IL40</accession>
<dbReference type="Proteomes" id="UP000185062">
    <property type="component" value="Unassembled WGS sequence"/>
</dbReference>